<dbReference type="OrthoDB" id="2019850at2759"/>
<organism evidence="2 3">
    <name type="scientific">Klebsormidium nitens</name>
    <name type="common">Green alga</name>
    <name type="synonym">Ulothrix nitens</name>
    <dbReference type="NCBI Taxonomy" id="105231"/>
    <lineage>
        <taxon>Eukaryota</taxon>
        <taxon>Viridiplantae</taxon>
        <taxon>Streptophyta</taxon>
        <taxon>Klebsormidiophyceae</taxon>
        <taxon>Klebsormidiales</taxon>
        <taxon>Klebsormidiaceae</taxon>
        <taxon>Klebsormidium</taxon>
    </lineage>
</organism>
<feature type="region of interest" description="Disordered" evidence="1">
    <location>
        <begin position="71"/>
        <end position="156"/>
    </location>
</feature>
<accession>A0A1Y1IBW9</accession>
<dbReference type="Pfam" id="PF10175">
    <property type="entry name" value="MPP6"/>
    <property type="match status" value="1"/>
</dbReference>
<feature type="region of interest" description="Disordered" evidence="1">
    <location>
        <begin position="1"/>
        <end position="34"/>
    </location>
</feature>
<keyword evidence="3" id="KW-1185">Reference proteome</keyword>
<dbReference type="PANTHER" id="PTHR13582:SF0">
    <property type="entry name" value="M-PHASE PHOSPHOPROTEIN 6"/>
    <property type="match status" value="1"/>
</dbReference>
<feature type="compositionally biased region" description="Basic and acidic residues" evidence="1">
    <location>
        <begin position="145"/>
        <end position="156"/>
    </location>
</feature>
<dbReference type="EMBL" id="DF237225">
    <property type="protein sequence ID" value="GAQ86206.1"/>
    <property type="molecule type" value="Genomic_DNA"/>
</dbReference>
<gene>
    <name evidence="2" type="ORF">KFL_002760030</name>
</gene>
<reference evidence="2 3" key="1">
    <citation type="journal article" date="2014" name="Nat. Commun.">
        <title>Klebsormidium flaccidum genome reveals primary factors for plant terrestrial adaptation.</title>
        <authorList>
            <person name="Hori K."/>
            <person name="Maruyama F."/>
            <person name="Fujisawa T."/>
            <person name="Togashi T."/>
            <person name="Yamamoto N."/>
            <person name="Seo M."/>
            <person name="Sato S."/>
            <person name="Yamada T."/>
            <person name="Mori H."/>
            <person name="Tajima N."/>
            <person name="Moriyama T."/>
            <person name="Ikeuchi M."/>
            <person name="Watanabe M."/>
            <person name="Wada H."/>
            <person name="Kobayashi K."/>
            <person name="Saito M."/>
            <person name="Masuda T."/>
            <person name="Sasaki-Sekimoto Y."/>
            <person name="Mashiguchi K."/>
            <person name="Awai K."/>
            <person name="Shimojima M."/>
            <person name="Masuda S."/>
            <person name="Iwai M."/>
            <person name="Nobusawa T."/>
            <person name="Narise T."/>
            <person name="Kondo S."/>
            <person name="Saito H."/>
            <person name="Sato R."/>
            <person name="Murakawa M."/>
            <person name="Ihara Y."/>
            <person name="Oshima-Yamada Y."/>
            <person name="Ohtaka K."/>
            <person name="Satoh M."/>
            <person name="Sonobe K."/>
            <person name="Ishii M."/>
            <person name="Ohtani R."/>
            <person name="Kanamori-Sato M."/>
            <person name="Honoki R."/>
            <person name="Miyazaki D."/>
            <person name="Mochizuki H."/>
            <person name="Umetsu J."/>
            <person name="Higashi K."/>
            <person name="Shibata D."/>
            <person name="Kamiya Y."/>
            <person name="Sato N."/>
            <person name="Nakamura Y."/>
            <person name="Tabata S."/>
            <person name="Ida S."/>
            <person name="Kurokawa K."/>
            <person name="Ohta H."/>
        </authorList>
    </citation>
    <scope>NUCLEOTIDE SEQUENCE [LARGE SCALE GENOMIC DNA]</scope>
    <source>
        <strain evidence="2 3">NIES-2285</strain>
    </source>
</reference>
<evidence type="ECO:0000313" key="2">
    <source>
        <dbReference type="EMBL" id="GAQ86206.1"/>
    </source>
</evidence>
<dbReference type="InterPro" id="IPR019324">
    <property type="entry name" value="MPP6"/>
</dbReference>
<proteinExistence type="predicted"/>
<feature type="compositionally biased region" description="Basic and acidic residues" evidence="1">
    <location>
        <begin position="71"/>
        <end position="83"/>
    </location>
</feature>
<name>A0A1Y1IBW9_KLENI</name>
<evidence type="ECO:0000256" key="1">
    <source>
        <dbReference type="SAM" id="MobiDB-lite"/>
    </source>
</evidence>
<sequence length="156" mass="17098">MRFMQRAKVKDDVKKKDDEPPSDDSRWVAPVRDADGGAECMVLVEGDPKPGALLGRMSFKSYNPVIEKLSEDAEESAARREGKGGAAQHSKKEASVSDAEMADKLSNKKEAQSLPDARKGGAKTPQSIRGARIKEEQSSPQAKRQKVEGSRKPYRT</sequence>
<protein>
    <submittedName>
        <fullName evidence="2">Uncharacterized protein</fullName>
    </submittedName>
</protein>
<dbReference type="PANTHER" id="PTHR13582">
    <property type="entry name" value="M-PHASE PHOSPHOPROTEIN 6"/>
    <property type="match status" value="1"/>
</dbReference>
<evidence type="ECO:0000313" key="3">
    <source>
        <dbReference type="Proteomes" id="UP000054558"/>
    </source>
</evidence>
<dbReference type="Proteomes" id="UP000054558">
    <property type="component" value="Unassembled WGS sequence"/>
</dbReference>
<feature type="compositionally biased region" description="Basic and acidic residues" evidence="1">
    <location>
        <begin position="90"/>
        <end position="119"/>
    </location>
</feature>
<feature type="compositionally biased region" description="Basic and acidic residues" evidence="1">
    <location>
        <begin position="8"/>
        <end position="26"/>
    </location>
</feature>
<dbReference type="AlphaFoldDB" id="A0A1Y1IBW9"/>